<dbReference type="EMBL" id="BEYU01000074">
    <property type="protein sequence ID" value="GBG30301.1"/>
    <property type="molecule type" value="Genomic_DNA"/>
</dbReference>
<reference evidence="8 9" key="1">
    <citation type="submission" date="2017-12" db="EMBL/GenBank/DDBJ databases">
        <title>Sequencing, de novo assembly and annotation of complete genome of a new Thraustochytrid species, strain FCC1311.</title>
        <authorList>
            <person name="Sedici K."/>
            <person name="Godart F."/>
            <person name="Aiese Cigliano R."/>
            <person name="Sanseverino W."/>
            <person name="Barakat M."/>
            <person name="Ortet P."/>
            <person name="Marechal E."/>
            <person name="Cagnac O."/>
            <person name="Amato A."/>
        </authorList>
    </citation>
    <scope>NUCLEOTIDE SEQUENCE [LARGE SCALE GENOMIC DNA]</scope>
</reference>
<evidence type="ECO:0000256" key="7">
    <source>
        <dbReference type="SAM" id="Phobius"/>
    </source>
</evidence>
<sequence>MGFAQFLGVVIFSFGPAAALFFGVLARRAQLVLLAVSAAFMCVMSMVASGVLWYVIKPLQEEASGIIVIGVIFQELFRWALLALYLRADKHIFELIEHKKDHKKLLNDFSSSVAMGSGFGIMSTVLLYGGVLEASLVDGDYFTAACPNISGFVVSSLLCLLYQVMHIALTIVTLDALRRSQRETSHPTAILTVRMLLVLVLHLLVSLLSVMNGDMDLGCKAGMSLQSFSVLLTVAVAVKTARAPSYGECHPSSAP</sequence>
<keyword evidence="3 7" id="KW-0812">Transmembrane</keyword>
<keyword evidence="4" id="KW-0914">Notch signaling pathway</keyword>
<evidence type="ECO:0000256" key="1">
    <source>
        <dbReference type="ARBA" id="ARBA00004141"/>
    </source>
</evidence>
<dbReference type="GO" id="GO:0016485">
    <property type="term" value="P:protein processing"/>
    <property type="evidence" value="ECO:0007669"/>
    <property type="project" value="InterPro"/>
</dbReference>
<dbReference type="PANTHER" id="PTHR12889">
    <property type="entry name" value="GAMMA-SECRETASE SUBUNIT APH-1"/>
    <property type="match status" value="1"/>
</dbReference>
<feature type="transmembrane region" description="Helical" evidence="7">
    <location>
        <begin position="189"/>
        <end position="209"/>
    </location>
</feature>
<evidence type="ECO:0000256" key="6">
    <source>
        <dbReference type="ARBA" id="ARBA00023136"/>
    </source>
</evidence>
<dbReference type="GO" id="GO:0016020">
    <property type="term" value="C:membrane"/>
    <property type="evidence" value="ECO:0007669"/>
    <property type="project" value="UniProtKB-SubCell"/>
</dbReference>
<dbReference type="Pfam" id="PF06105">
    <property type="entry name" value="Aph-1"/>
    <property type="match status" value="1"/>
</dbReference>
<dbReference type="InterPro" id="IPR009294">
    <property type="entry name" value="Aph-1"/>
</dbReference>
<feature type="transmembrane region" description="Helical" evidence="7">
    <location>
        <begin position="66"/>
        <end position="88"/>
    </location>
</feature>
<evidence type="ECO:0000313" key="8">
    <source>
        <dbReference type="EMBL" id="GBG30301.1"/>
    </source>
</evidence>
<dbReference type="GO" id="GO:0007219">
    <property type="term" value="P:Notch signaling pathway"/>
    <property type="evidence" value="ECO:0007669"/>
    <property type="project" value="UniProtKB-KW"/>
</dbReference>
<comment type="caution">
    <text evidence="8">The sequence shown here is derived from an EMBL/GenBank/DDBJ whole genome shotgun (WGS) entry which is preliminary data.</text>
</comment>
<gene>
    <name evidence="8" type="ORF">FCC1311_065202</name>
</gene>
<evidence type="ECO:0000256" key="3">
    <source>
        <dbReference type="ARBA" id="ARBA00022692"/>
    </source>
</evidence>
<comment type="similarity">
    <text evidence="2">Belongs to the APH-1 family.</text>
</comment>
<protein>
    <submittedName>
        <fullName evidence="8">Gamma-secretase subunit APH-1B</fullName>
    </submittedName>
</protein>
<keyword evidence="9" id="KW-1185">Reference proteome</keyword>
<feature type="transmembrane region" description="Helical" evidence="7">
    <location>
        <begin position="6"/>
        <end position="25"/>
    </location>
</feature>
<evidence type="ECO:0000256" key="2">
    <source>
        <dbReference type="ARBA" id="ARBA00005577"/>
    </source>
</evidence>
<dbReference type="OrthoDB" id="6507463at2759"/>
<evidence type="ECO:0000256" key="4">
    <source>
        <dbReference type="ARBA" id="ARBA00022976"/>
    </source>
</evidence>
<dbReference type="AlphaFoldDB" id="A0A2R5GPN8"/>
<dbReference type="Proteomes" id="UP000241890">
    <property type="component" value="Unassembled WGS sequence"/>
</dbReference>
<name>A0A2R5GPN8_9STRA</name>
<comment type="subcellular location">
    <subcellularLocation>
        <location evidence="1">Membrane</location>
        <topology evidence="1">Multi-pass membrane protein</topology>
    </subcellularLocation>
</comment>
<evidence type="ECO:0000256" key="5">
    <source>
        <dbReference type="ARBA" id="ARBA00022989"/>
    </source>
</evidence>
<feature type="transmembrane region" description="Helical" evidence="7">
    <location>
        <begin position="149"/>
        <end position="177"/>
    </location>
</feature>
<organism evidence="8 9">
    <name type="scientific">Hondaea fermentalgiana</name>
    <dbReference type="NCBI Taxonomy" id="2315210"/>
    <lineage>
        <taxon>Eukaryota</taxon>
        <taxon>Sar</taxon>
        <taxon>Stramenopiles</taxon>
        <taxon>Bigyra</taxon>
        <taxon>Labyrinthulomycetes</taxon>
        <taxon>Thraustochytrida</taxon>
        <taxon>Thraustochytriidae</taxon>
        <taxon>Hondaea</taxon>
    </lineage>
</organism>
<feature type="transmembrane region" description="Helical" evidence="7">
    <location>
        <begin position="32"/>
        <end position="54"/>
    </location>
</feature>
<keyword evidence="5 7" id="KW-1133">Transmembrane helix</keyword>
<accession>A0A2R5GPN8</accession>
<proteinExistence type="inferred from homology"/>
<evidence type="ECO:0000313" key="9">
    <source>
        <dbReference type="Proteomes" id="UP000241890"/>
    </source>
</evidence>
<dbReference type="InParanoid" id="A0A2R5GPN8"/>
<feature type="transmembrane region" description="Helical" evidence="7">
    <location>
        <begin position="109"/>
        <end position="129"/>
    </location>
</feature>
<keyword evidence="6 7" id="KW-0472">Membrane</keyword>